<dbReference type="InParanoid" id="A0A1S0TVT4"/>
<name>A0A1S0TVT4_LOALO</name>
<dbReference type="EMBL" id="JH712212">
    <property type="protein sequence ID" value="EFO20694.2"/>
    <property type="molecule type" value="Genomic_DNA"/>
</dbReference>
<feature type="transmembrane region" description="Helical" evidence="7">
    <location>
        <begin position="380"/>
        <end position="408"/>
    </location>
</feature>
<feature type="transmembrane region" description="Helical" evidence="7">
    <location>
        <begin position="782"/>
        <end position="804"/>
    </location>
</feature>
<dbReference type="Gene3D" id="1.20.1640.10">
    <property type="entry name" value="Multidrug efflux transporter AcrB transmembrane domain"/>
    <property type="match status" value="2"/>
</dbReference>
<evidence type="ECO:0000256" key="6">
    <source>
        <dbReference type="ARBA" id="ARBA00023180"/>
    </source>
</evidence>
<feature type="transmembrane region" description="Helical" evidence="7">
    <location>
        <begin position="446"/>
        <end position="464"/>
    </location>
</feature>
<feature type="domain" description="SSD" evidence="8">
    <location>
        <begin position="251"/>
        <end position="408"/>
    </location>
</feature>
<keyword evidence="6" id="KW-0325">Glycoprotein</keyword>
<dbReference type="PANTHER" id="PTHR10796">
    <property type="entry name" value="PATCHED-RELATED"/>
    <property type="match status" value="1"/>
</dbReference>
<dbReference type="PROSITE" id="PS50156">
    <property type="entry name" value="SSD"/>
    <property type="match status" value="1"/>
</dbReference>
<dbReference type="GO" id="GO:0005886">
    <property type="term" value="C:plasma membrane"/>
    <property type="evidence" value="ECO:0007669"/>
    <property type="project" value="TreeGrafter"/>
</dbReference>
<keyword evidence="3 7" id="KW-0812">Transmembrane</keyword>
<dbReference type="InterPro" id="IPR000731">
    <property type="entry name" value="SSD"/>
</dbReference>
<dbReference type="FunCoup" id="A0A1S0TVT4">
    <property type="interactions" value="13"/>
</dbReference>
<evidence type="ECO:0000256" key="2">
    <source>
        <dbReference type="ARBA" id="ARBA00005585"/>
    </source>
</evidence>
<dbReference type="OrthoDB" id="6510177at2759"/>
<feature type="transmembrane region" description="Helical" evidence="7">
    <location>
        <begin position="350"/>
        <end position="374"/>
    </location>
</feature>
<proteinExistence type="inferred from homology"/>
<keyword evidence="5 7" id="KW-0472">Membrane</keyword>
<dbReference type="Pfam" id="PF02460">
    <property type="entry name" value="Patched"/>
    <property type="match status" value="1"/>
</dbReference>
<feature type="transmembrane region" description="Helical" evidence="7">
    <location>
        <begin position="753"/>
        <end position="776"/>
    </location>
</feature>
<dbReference type="InterPro" id="IPR051697">
    <property type="entry name" value="Patched_domain-protein"/>
</dbReference>
<dbReference type="AlphaFoldDB" id="A0A1S0TVT4"/>
<organism evidence="9">
    <name type="scientific">Loa loa</name>
    <name type="common">Eye worm</name>
    <name type="synonym">Filaria loa</name>
    <dbReference type="NCBI Taxonomy" id="7209"/>
    <lineage>
        <taxon>Eukaryota</taxon>
        <taxon>Metazoa</taxon>
        <taxon>Ecdysozoa</taxon>
        <taxon>Nematoda</taxon>
        <taxon>Chromadorea</taxon>
        <taxon>Rhabditida</taxon>
        <taxon>Spirurina</taxon>
        <taxon>Spiruromorpha</taxon>
        <taxon>Filarioidea</taxon>
        <taxon>Onchocercidae</taxon>
        <taxon>Loa</taxon>
    </lineage>
</organism>
<reference evidence="9" key="1">
    <citation type="submission" date="2012-04" db="EMBL/GenBank/DDBJ databases">
        <title>The Genome Sequence of Loa loa.</title>
        <authorList>
            <consortium name="The Broad Institute Genome Sequencing Platform"/>
            <consortium name="Broad Institute Genome Sequencing Center for Infectious Disease"/>
            <person name="Nutman T.B."/>
            <person name="Fink D.L."/>
            <person name="Russ C."/>
            <person name="Young S."/>
            <person name="Zeng Q."/>
            <person name="Gargeya S."/>
            <person name="Alvarado L."/>
            <person name="Berlin A."/>
            <person name="Chapman S.B."/>
            <person name="Chen Z."/>
            <person name="Freedman E."/>
            <person name="Gellesch M."/>
            <person name="Goldberg J."/>
            <person name="Griggs A."/>
            <person name="Gujja S."/>
            <person name="Heilman E.R."/>
            <person name="Heiman D."/>
            <person name="Howarth C."/>
            <person name="Mehta T."/>
            <person name="Neiman D."/>
            <person name="Pearson M."/>
            <person name="Roberts A."/>
            <person name="Saif S."/>
            <person name="Shea T."/>
            <person name="Shenoy N."/>
            <person name="Sisk P."/>
            <person name="Stolte C."/>
            <person name="Sykes S."/>
            <person name="White J."/>
            <person name="Yandava C."/>
            <person name="Haas B."/>
            <person name="Henn M.R."/>
            <person name="Nusbaum C."/>
            <person name="Birren B."/>
        </authorList>
    </citation>
    <scope>NUCLEOTIDE SEQUENCE [LARGE SCALE GENOMIC DNA]</scope>
</reference>
<feature type="transmembrane region" description="Helical" evidence="7">
    <location>
        <begin position="254"/>
        <end position="271"/>
    </location>
</feature>
<evidence type="ECO:0000259" key="8">
    <source>
        <dbReference type="PROSITE" id="PS50156"/>
    </source>
</evidence>
<comment type="similarity">
    <text evidence="2">Belongs to the patched family.</text>
</comment>
<dbReference type="PANTHER" id="PTHR10796:SF108">
    <property type="entry name" value="SSD DOMAIN-CONTAINING PROTEIN"/>
    <property type="match status" value="1"/>
</dbReference>
<dbReference type="GeneID" id="9945217"/>
<evidence type="ECO:0000256" key="1">
    <source>
        <dbReference type="ARBA" id="ARBA00004141"/>
    </source>
</evidence>
<gene>
    <name evidence="9" type="ORF">LOAG_07795</name>
</gene>
<evidence type="ECO:0000313" key="9">
    <source>
        <dbReference type="EMBL" id="EFO20694.2"/>
    </source>
</evidence>
<dbReference type="RefSeq" id="XP_020302241.1">
    <property type="nucleotide sequence ID" value="XM_020447539.1"/>
</dbReference>
<comment type="subcellular location">
    <subcellularLocation>
        <location evidence="1">Membrane</location>
        <topology evidence="1">Multi-pass membrane protein</topology>
    </subcellularLocation>
</comment>
<dbReference type="KEGG" id="loa:LOAG_07795"/>
<dbReference type="SUPFAM" id="SSF82866">
    <property type="entry name" value="Multidrug efflux transporter AcrB transmembrane domain"/>
    <property type="match status" value="2"/>
</dbReference>
<evidence type="ECO:0000256" key="5">
    <source>
        <dbReference type="ARBA" id="ARBA00023136"/>
    </source>
</evidence>
<accession>A0A1S0TVT4</accession>
<feature type="transmembrane region" description="Helical" evidence="7">
    <location>
        <begin position="713"/>
        <end position="732"/>
    </location>
</feature>
<keyword evidence="4 7" id="KW-1133">Transmembrane helix</keyword>
<dbReference type="Pfam" id="PF02355">
    <property type="entry name" value="SecD_SecF_C"/>
    <property type="match status" value="1"/>
</dbReference>
<dbReference type="GO" id="GO:0018996">
    <property type="term" value="P:molting cycle, collagen and cuticulin-based cuticle"/>
    <property type="evidence" value="ECO:0007669"/>
    <property type="project" value="TreeGrafter"/>
</dbReference>
<dbReference type="CTD" id="9945217"/>
<dbReference type="InterPro" id="IPR003392">
    <property type="entry name" value="PTHD_SSD"/>
</dbReference>
<evidence type="ECO:0000256" key="4">
    <source>
        <dbReference type="ARBA" id="ARBA00022989"/>
    </source>
</evidence>
<feature type="transmembrane region" description="Helical" evidence="7">
    <location>
        <begin position="681"/>
        <end position="701"/>
    </location>
</feature>
<dbReference type="GO" id="GO:0006897">
    <property type="term" value="P:endocytosis"/>
    <property type="evidence" value="ECO:0007669"/>
    <property type="project" value="TreeGrafter"/>
</dbReference>
<sequence>MEHIYDRANRQIAIAVATYPYSFLFATLLFSAFLSSSLFNSTLEDDIRRSFSPPKSRAAREEEIYMQFYNIASVPQRVFIIFYAKDGGTILRENHIEEMYQIHRIMTDVLNNTEHFDVPMCHPFCDINKPINLFWDEIRKNVNDTDYDQNAIFAFPTSTIYGQELFLGSNLFDVQSSDHVFPNRSTIIQVGTIMLWHLVNADNPHKLKMLQNVTITLFEMSRKRNITKWINFNIFGDEIANREMIRGAYQATKLMTVGFIFLICFVFLVVWRKMELRLLPPIVFATILSPLLAAISSFGIISWLRLPIYSMMCVTPFLILGIGVDDAFIMIQAWTRLRTVTSRNERLAQVFVEIGPSISITSITNLIAFGIGYLTPTPQMSLFCLCTSFACLLDYIFTFTLLAPILYLADKSEKGYVMAKKVPKNELGEQFLRSYSKLICSWKGQIIAITILMVLYSLSSIGVMKMKSTFEPVKAFPSDSISTSSFIVLRHVFDEFFPLQVVINNPPNISDSTEYNEFHDMIRSLEAVPNSYGPNQTMIFLQTYENFDRKIYNFFNMLGLADQEDFKPSYDNLPMFLDHIQNPPFIKMRIDENGEQKLVSFVITATARNMSEWSNRAEYVDACRTVFRNYPRFNATVYDGDSAVLDLILTAKKDLIGSITVTVICMAIVCLFFIGSKIGVLIIASTISSICFTLVGSLSWWGADMDPVTMVDVLIATGFSVDYTAHIAYKFYKLTGDREERIKQSFREMFSPMLQAGISTALCMLPLIFVPTYAILTFAKTVFLDVGLALLHGLFILPILLVTLCRYNREETNTGKTIMTSGMENNDMNCGSLLEK</sequence>
<protein>
    <recommendedName>
        <fullName evidence="8">SSD domain-containing protein</fullName>
    </recommendedName>
</protein>
<evidence type="ECO:0000256" key="7">
    <source>
        <dbReference type="SAM" id="Phobius"/>
    </source>
</evidence>
<feature type="transmembrane region" description="Helical" evidence="7">
    <location>
        <begin position="655"/>
        <end position="674"/>
    </location>
</feature>
<dbReference type="OMA" id="HIAYKFY"/>
<feature type="transmembrane region" description="Helical" evidence="7">
    <location>
        <begin position="308"/>
        <end position="329"/>
    </location>
</feature>
<dbReference type="GO" id="GO:0030659">
    <property type="term" value="C:cytoplasmic vesicle membrane"/>
    <property type="evidence" value="ECO:0007669"/>
    <property type="project" value="TreeGrafter"/>
</dbReference>
<feature type="transmembrane region" description="Helical" evidence="7">
    <location>
        <begin position="278"/>
        <end position="302"/>
    </location>
</feature>
<dbReference type="InterPro" id="IPR048634">
    <property type="entry name" value="SecD_SecF_C"/>
</dbReference>
<feature type="transmembrane region" description="Helical" evidence="7">
    <location>
        <begin position="12"/>
        <end position="34"/>
    </location>
</feature>
<evidence type="ECO:0000256" key="3">
    <source>
        <dbReference type="ARBA" id="ARBA00022692"/>
    </source>
</evidence>